<dbReference type="Pfam" id="PF00144">
    <property type="entry name" value="Beta-lactamase"/>
    <property type="match status" value="1"/>
</dbReference>
<dbReference type="PANTHER" id="PTHR43283">
    <property type="entry name" value="BETA-LACTAMASE-RELATED"/>
    <property type="match status" value="1"/>
</dbReference>
<evidence type="ECO:0000259" key="1">
    <source>
        <dbReference type="Pfam" id="PF00144"/>
    </source>
</evidence>
<dbReference type="AlphaFoldDB" id="A0A6V8PCY2"/>
<accession>A0A6V8PCY2</accession>
<protein>
    <recommendedName>
        <fullName evidence="1">Beta-lactamase-related domain-containing protein</fullName>
    </recommendedName>
</protein>
<dbReference type="Gene3D" id="3.40.710.10">
    <property type="entry name" value="DD-peptidase/beta-lactamase superfamily"/>
    <property type="match status" value="1"/>
</dbReference>
<gene>
    <name evidence="2" type="ORF">HKBW3S34_01499</name>
</gene>
<dbReference type="InterPro" id="IPR050789">
    <property type="entry name" value="Diverse_Enzym_Activities"/>
</dbReference>
<evidence type="ECO:0000313" key="3">
    <source>
        <dbReference type="Proteomes" id="UP000588083"/>
    </source>
</evidence>
<reference evidence="2 3" key="1">
    <citation type="journal article" date="2020" name="Front. Microbiol.">
        <title>Single-cell genomics of novel Actinobacteria with the Wood-Ljungdahl pathway discovered in a serpentinizing system.</title>
        <authorList>
            <person name="Merino N."/>
            <person name="Kawai M."/>
            <person name="Boyd E.S."/>
            <person name="Colman D.R."/>
            <person name="McGlynn S.E."/>
            <person name="Nealson K.H."/>
            <person name="Kurokawa K."/>
            <person name="Hongoh Y."/>
        </authorList>
    </citation>
    <scope>NUCLEOTIDE SEQUENCE [LARGE SCALE GENOMIC DNA]</scope>
    <source>
        <strain evidence="2 3">S34</strain>
    </source>
</reference>
<dbReference type="SUPFAM" id="SSF56601">
    <property type="entry name" value="beta-lactamase/transpeptidase-like"/>
    <property type="match status" value="1"/>
</dbReference>
<sequence>MLMSNFLRQTRAGGATEASDVLVQCLQDLLRRLVSRKGVKHAIIAVERGDESFRWIGAAGDAKPDGTPMRADTPFFIASVDKLFTATVILKLRERRHVGLDEPISTYLPQTLIGGLHRLGGVDYTGTITVRHLLSHTSGLADWLEDRPKGGRSLVERLIHEGDMSLSIDDLVHIVRDQLPPHFPPQPVKAKRQKVRYCDTNYVLLIAIIEAVTGQPLHQVHEELLFRPLDLRHTWLAGHSRPLEPTPKPAMLWVDSEPVEIPLMMRSFWGVYSTTEDTLSFLHALIRGEVFDDPATLSLMQQRWNRFTFPLDKAALRAPGWLIEYALGMIRFRLPRALTSLHPMPAVFGHTGSTGTWLFHCPELDVLLSGTVDQATAGAIPYRLVPKILRAVDSAAR</sequence>
<proteinExistence type="predicted"/>
<feature type="domain" description="Beta-lactamase-related" evidence="1">
    <location>
        <begin position="28"/>
        <end position="367"/>
    </location>
</feature>
<dbReference type="InterPro" id="IPR001466">
    <property type="entry name" value="Beta-lactam-related"/>
</dbReference>
<comment type="caution">
    <text evidence="2">The sequence shown here is derived from an EMBL/GenBank/DDBJ whole genome shotgun (WGS) entry which is preliminary data.</text>
</comment>
<dbReference type="InterPro" id="IPR012338">
    <property type="entry name" value="Beta-lactam/transpept-like"/>
</dbReference>
<keyword evidence="3" id="KW-1185">Reference proteome</keyword>
<organism evidence="2 3">
    <name type="scientific">Candidatus Hakubella thermalkaliphila</name>
    <dbReference type="NCBI Taxonomy" id="2754717"/>
    <lineage>
        <taxon>Bacteria</taxon>
        <taxon>Bacillati</taxon>
        <taxon>Actinomycetota</taxon>
        <taxon>Actinomycetota incertae sedis</taxon>
        <taxon>Candidatus Hakubellales</taxon>
        <taxon>Candidatus Hakubellaceae</taxon>
        <taxon>Candidatus Hakubella</taxon>
    </lineage>
</organism>
<name>A0A6V8PCY2_9ACTN</name>
<evidence type="ECO:0000313" key="2">
    <source>
        <dbReference type="EMBL" id="GFP30579.1"/>
    </source>
</evidence>
<dbReference type="EMBL" id="BLRZ01000079">
    <property type="protein sequence ID" value="GFP30579.1"/>
    <property type="molecule type" value="Genomic_DNA"/>
</dbReference>
<dbReference type="Proteomes" id="UP000588083">
    <property type="component" value="Unassembled WGS sequence"/>
</dbReference>
<dbReference type="RefSeq" id="WP_176238039.1">
    <property type="nucleotide sequence ID" value="NZ_BLRZ01000079.1"/>
</dbReference>